<dbReference type="RefSeq" id="WP_150806227.1">
    <property type="nucleotide sequence ID" value="NZ_CABVHY010000029.1"/>
</dbReference>
<feature type="compositionally biased region" description="Pro residues" evidence="1">
    <location>
        <begin position="1"/>
        <end position="12"/>
    </location>
</feature>
<feature type="region of interest" description="Disordered" evidence="1">
    <location>
        <begin position="1"/>
        <end position="26"/>
    </location>
</feature>
<evidence type="ECO:0000256" key="1">
    <source>
        <dbReference type="SAM" id="MobiDB-lite"/>
    </source>
</evidence>
<proteinExistence type="predicted"/>
<dbReference type="EMBL" id="CABVHY010000029">
    <property type="protein sequence ID" value="VVO30337.1"/>
    <property type="molecule type" value="Genomic_DNA"/>
</dbReference>
<reference evidence="2 3" key="1">
    <citation type="submission" date="2019-09" db="EMBL/GenBank/DDBJ databases">
        <authorList>
            <person name="Chandra G."/>
            <person name="Truman W A."/>
        </authorList>
    </citation>
    <scope>NUCLEOTIDE SEQUENCE [LARGE SCALE GENOMIC DNA]</scope>
    <source>
        <strain evidence="2">PS723</strain>
    </source>
</reference>
<evidence type="ECO:0000313" key="2">
    <source>
        <dbReference type="EMBL" id="VVO30337.1"/>
    </source>
</evidence>
<accession>A0A5E7EVQ1</accession>
<organism evidence="2 3">
    <name type="scientific">Pseudomonas fluorescens</name>
    <dbReference type="NCBI Taxonomy" id="294"/>
    <lineage>
        <taxon>Bacteria</taxon>
        <taxon>Pseudomonadati</taxon>
        <taxon>Pseudomonadota</taxon>
        <taxon>Gammaproteobacteria</taxon>
        <taxon>Pseudomonadales</taxon>
        <taxon>Pseudomonadaceae</taxon>
        <taxon>Pseudomonas</taxon>
    </lineage>
</organism>
<dbReference type="OrthoDB" id="7032365at2"/>
<evidence type="ECO:0000313" key="3">
    <source>
        <dbReference type="Proteomes" id="UP000379480"/>
    </source>
</evidence>
<dbReference type="AlphaFoldDB" id="A0A5E7EVQ1"/>
<gene>
    <name evidence="2" type="ORF">PS723_04937</name>
</gene>
<name>A0A5E7EVQ1_PSEFL</name>
<protein>
    <submittedName>
        <fullName evidence="2">Uncharacterized protein</fullName>
    </submittedName>
</protein>
<dbReference type="Proteomes" id="UP000379480">
    <property type="component" value="Unassembled WGS sequence"/>
</dbReference>
<sequence length="124" mass="12365">MASPPLITPLPDAPSRSQGPAAFNEKSDPFIAALPPMVTQENALAAWMNDTATAIVADRDAADASAVAAADSAEAAASVETDVSEQIALAATYANNAAASAASAEAVGPGRNTARLHAVALSFM</sequence>